<sequence length="561" mass="66522">MLRSFIESILLSFVKYSIEYNFKLFLLESLRFLSQKNFKNYSKKIKIKNKYIEAIADGAEEMLYKLLLNPQYYEKDVRPTLHHTIPTNITFGFLLNQIVEMDERNQILTTRSWLNINWMDPRLKWNVTRWRGIKTMYVPYEKLWKPDIILVNNAVRHYRDAIVSTDIMTTNDGNITWLFSAIFKSSCQIRVRYYPFDDQECELRFASWSHDITEMDLNLVTDKGDLSSYMNNSEFDLLEMTATREIIKFPINPSKDWPVIVIKIHMHRRPLFYVFNHILPCVLISSMAILAFLMPPETGEKINMCITTILSMGVYLQSITESIPPTSEAVPLIGMYYVMSLFMVCFATFINVIILNVNRKGITNQGKRISWWMEKYILGYMASFVRLSIREPNTITILKMPQDKNSRRYSTIRSWKSIRSISKPKRQNDSNCPCEHFCKKVNFNDKFNMIVIKNAKLIKYLNQSSQRTSDTSFIRMDENRPKILSDFETRFRSILKDIYKSLQQYEIREEIMDERKRIMWQWRQLATVVDRFLLVLFFFATIFIIAFFLVIPATISNPQSN</sequence>
<dbReference type="Gene3D" id="1.20.58.390">
    <property type="entry name" value="Neurotransmitter-gated ion-channel transmembrane domain"/>
    <property type="match status" value="1"/>
</dbReference>
<reference evidence="24" key="1">
    <citation type="submission" date="2017-02" db="UniProtKB">
        <authorList>
            <consortium name="WormBaseParasite"/>
        </authorList>
    </citation>
    <scope>IDENTIFICATION</scope>
</reference>
<dbReference type="PRINTS" id="PR00254">
    <property type="entry name" value="NICOTINICR"/>
</dbReference>
<evidence type="ECO:0000313" key="24">
    <source>
        <dbReference type="WBParaSite" id="DME_0000883701-mRNA-1"/>
    </source>
</evidence>
<evidence type="ECO:0000259" key="20">
    <source>
        <dbReference type="Pfam" id="PF02932"/>
    </source>
</evidence>
<keyword evidence="5 18" id="KW-1133">Transmembrane helix</keyword>
<evidence type="ECO:0000256" key="9">
    <source>
        <dbReference type="ARBA" id="ARBA00023157"/>
    </source>
</evidence>
<dbReference type="PANTHER" id="PTHR18945">
    <property type="entry name" value="NEUROTRANSMITTER GATED ION CHANNEL"/>
    <property type="match status" value="1"/>
</dbReference>
<proteinExistence type="inferred from homology"/>
<evidence type="ECO:0000256" key="18">
    <source>
        <dbReference type="RuleBase" id="RU000687"/>
    </source>
</evidence>
<dbReference type="FunFam" id="1.20.58.390:FF:000043">
    <property type="entry name" value="AcetylCholine Receptor"/>
    <property type="match status" value="1"/>
</dbReference>
<dbReference type="InterPro" id="IPR006202">
    <property type="entry name" value="Neur_chan_lig-bd"/>
</dbReference>
<dbReference type="STRING" id="318479.A0A0N4ULZ0"/>
<reference evidence="21 23" key="2">
    <citation type="submission" date="2018-11" db="EMBL/GenBank/DDBJ databases">
        <authorList>
            <consortium name="Pathogen Informatics"/>
        </authorList>
    </citation>
    <scope>NUCLEOTIDE SEQUENCE [LARGE SCALE GENOMIC DNA]</scope>
</reference>
<dbReference type="Pfam" id="PF02931">
    <property type="entry name" value="Neur_chan_LBD"/>
    <property type="match status" value="1"/>
</dbReference>
<keyword evidence="23" id="KW-1185">Reference proteome</keyword>
<evidence type="ECO:0000313" key="21">
    <source>
        <dbReference type="EMBL" id="VDN60520.1"/>
    </source>
</evidence>
<feature type="transmembrane region" description="Helical" evidence="18">
    <location>
        <begin position="532"/>
        <end position="555"/>
    </location>
</feature>
<keyword evidence="7 18" id="KW-0406">Ion transport</keyword>
<dbReference type="InterPro" id="IPR018000">
    <property type="entry name" value="Neurotransmitter_ion_chnl_CS"/>
</dbReference>
<keyword evidence="12" id="KW-0628">Postsynaptic cell membrane</keyword>
<gene>
    <name evidence="21" type="ORF">DME_LOCUS10493</name>
</gene>
<dbReference type="GO" id="GO:0045211">
    <property type="term" value="C:postsynaptic membrane"/>
    <property type="evidence" value="ECO:0007669"/>
    <property type="project" value="UniProtKB-SubCell"/>
</dbReference>
<keyword evidence="11" id="KW-0325">Glycoprotein</keyword>
<evidence type="ECO:0000256" key="11">
    <source>
        <dbReference type="ARBA" id="ARBA00023180"/>
    </source>
</evidence>
<evidence type="ECO:0000256" key="10">
    <source>
        <dbReference type="ARBA" id="ARBA00023170"/>
    </source>
</evidence>
<dbReference type="SUPFAM" id="SSF63712">
    <property type="entry name" value="Nicotinic receptor ligand binding domain-like"/>
    <property type="match status" value="1"/>
</dbReference>
<evidence type="ECO:0000256" key="16">
    <source>
        <dbReference type="ARBA" id="ARBA00061606"/>
    </source>
</evidence>
<dbReference type="InterPro" id="IPR006029">
    <property type="entry name" value="Neurotrans-gated_channel_TM"/>
</dbReference>
<name>A0A0N4ULZ0_DRAME</name>
<accession>A0A0N4ULZ0</accession>
<dbReference type="InterPro" id="IPR036719">
    <property type="entry name" value="Neuro-gated_channel_TM_sf"/>
</dbReference>
<keyword evidence="14 18" id="KW-0407">Ion channel</keyword>
<protein>
    <recommendedName>
        <fullName evidence="17">Ligand-gated ion channel 4</fullName>
    </recommendedName>
</protein>
<keyword evidence="6" id="KW-0770">Synapse</keyword>
<evidence type="ECO:0000256" key="6">
    <source>
        <dbReference type="ARBA" id="ARBA00023018"/>
    </source>
</evidence>
<dbReference type="InterPro" id="IPR002394">
    <property type="entry name" value="Nicotinic_acetylcholine_rcpt"/>
</dbReference>
<dbReference type="WBParaSite" id="DME_0000883701-mRNA-1">
    <property type="protein sequence ID" value="DME_0000883701-mRNA-1"/>
    <property type="gene ID" value="DME_0000883701"/>
</dbReference>
<keyword evidence="3 18" id="KW-0812">Transmembrane</keyword>
<dbReference type="OrthoDB" id="5975154at2759"/>
<keyword evidence="4" id="KW-0732">Signal</keyword>
<feature type="transmembrane region" description="Helical" evidence="18">
    <location>
        <begin position="334"/>
        <end position="357"/>
    </location>
</feature>
<evidence type="ECO:0000256" key="4">
    <source>
        <dbReference type="ARBA" id="ARBA00022729"/>
    </source>
</evidence>
<dbReference type="CDD" id="cd18997">
    <property type="entry name" value="LGIC_ECD_nAChR"/>
    <property type="match status" value="1"/>
</dbReference>
<dbReference type="GO" id="GO:0004888">
    <property type="term" value="F:transmembrane signaling receptor activity"/>
    <property type="evidence" value="ECO:0007669"/>
    <property type="project" value="InterPro"/>
</dbReference>
<evidence type="ECO:0000256" key="13">
    <source>
        <dbReference type="ARBA" id="ARBA00023286"/>
    </source>
</evidence>
<dbReference type="AlphaFoldDB" id="A0A0N4ULZ0"/>
<comment type="subcellular location">
    <subcellularLocation>
        <location evidence="15">Postsynaptic cell membrane</location>
        <topology evidence="15">Multi-pass membrane protein</topology>
    </subcellularLocation>
</comment>
<keyword evidence="9" id="KW-1015">Disulfide bond</keyword>
<evidence type="ECO:0000256" key="7">
    <source>
        <dbReference type="ARBA" id="ARBA00023065"/>
    </source>
</evidence>
<evidence type="ECO:0000256" key="2">
    <source>
        <dbReference type="ARBA" id="ARBA00022475"/>
    </source>
</evidence>
<evidence type="ECO:0000256" key="15">
    <source>
        <dbReference type="ARBA" id="ARBA00034104"/>
    </source>
</evidence>
<organism evidence="22 24">
    <name type="scientific">Dracunculus medinensis</name>
    <name type="common">Guinea worm</name>
    <dbReference type="NCBI Taxonomy" id="318479"/>
    <lineage>
        <taxon>Eukaryota</taxon>
        <taxon>Metazoa</taxon>
        <taxon>Ecdysozoa</taxon>
        <taxon>Nematoda</taxon>
        <taxon>Chromadorea</taxon>
        <taxon>Rhabditida</taxon>
        <taxon>Spirurina</taxon>
        <taxon>Dracunculoidea</taxon>
        <taxon>Dracunculidae</taxon>
        <taxon>Dracunculus</taxon>
    </lineage>
</organism>
<dbReference type="Pfam" id="PF02932">
    <property type="entry name" value="Neur_chan_memb"/>
    <property type="match status" value="1"/>
</dbReference>
<keyword evidence="13" id="KW-1071">Ligand-gated ion channel</keyword>
<evidence type="ECO:0000259" key="19">
    <source>
        <dbReference type="Pfam" id="PF02931"/>
    </source>
</evidence>
<evidence type="ECO:0000256" key="1">
    <source>
        <dbReference type="ARBA" id="ARBA00022448"/>
    </source>
</evidence>
<keyword evidence="2" id="KW-1003">Cell membrane</keyword>
<dbReference type="InterPro" id="IPR038050">
    <property type="entry name" value="Neuro_actylchol_rec"/>
</dbReference>
<evidence type="ECO:0000256" key="12">
    <source>
        <dbReference type="ARBA" id="ARBA00023257"/>
    </source>
</evidence>
<evidence type="ECO:0000256" key="17">
    <source>
        <dbReference type="ARBA" id="ARBA00070708"/>
    </source>
</evidence>
<dbReference type="GO" id="GO:0022848">
    <property type="term" value="F:acetylcholine-gated monoatomic cation-selective channel activity"/>
    <property type="evidence" value="ECO:0007669"/>
    <property type="project" value="InterPro"/>
</dbReference>
<dbReference type="PRINTS" id="PR00252">
    <property type="entry name" value="NRIONCHANNEL"/>
</dbReference>
<evidence type="ECO:0000313" key="22">
    <source>
        <dbReference type="Proteomes" id="UP000038040"/>
    </source>
</evidence>
<dbReference type="Gene3D" id="2.70.170.10">
    <property type="entry name" value="Neurotransmitter-gated ion-channel ligand-binding domain"/>
    <property type="match status" value="1"/>
</dbReference>
<keyword evidence="8 18" id="KW-0472">Membrane</keyword>
<dbReference type="InterPro" id="IPR006201">
    <property type="entry name" value="Neur_channel"/>
</dbReference>
<dbReference type="SUPFAM" id="SSF90112">
    <property type="entry name" value="Neurotransmitter-gated ion-channel transmembrane pore"/>
    <property type="match status" value="1"/>
</dbReference>
<evidence type="ECO:0000256" key="14">
    <source>
        <dbReference type="ARBA" id="ARBA00023303"/>
    </source>
</evidence>
<dbReference type="FunFam" id="2.70.170.10:FF:000061">
    <property type="entry name" value="Ligand-gated ion channel 4"/>
    <property type="match status" value="1"/>
</dbReference>
<keyword evidence="10" id="KW-0675">Receptor</keyword>
<feature type="domain" description="Neurotransmitter-gated ion-channel transmembrane" evidence="20">
    <location>
        <begin position="278"/>
        <end position="543"/>
    </location>
</feature>
<evidence type="ECO:0000256" key="5">
    <source>
        <dbReference type="ARBA" id="ARBA00022989"/>
    </source>
</evidence>
<dbReference type="InterPro" id="IPR036734">
    <property type="entry name" value="Neur_chan_lig-bd_sf"/>
</dbReference>
<keyword evidence="1 18" id="KW-0813">Transport</keyword>
<evidence type="ECO:0000256" key="3">
    <source>
        <dbReference type="ARBA" id="ARBA00022692"/>
    </source>
</evidence>
<dbReference type="CDD" id="cd19051">
    <property type="entry name" value="LGIC_TM_cation"/>
    <property type="match status" value="1"/>
</dbReference>
<evidence type="ECO:0000256" key="8">
    <source>
        <dbReference type="ARBA" id="ARBA00023136"/>
    </source>
</evidence>
<dbReference type="Proteomes" id="UP000274756">
    <property type="component" value="Unassembled WGS sequence"/>
</dbReference>
<feature type="transmembrane region" description="Helical" evidence="18">
    <location>
        <begin position="271"/>
        <end position="294"/>
    </location>
</feature>
<comment type="caution">
    <text evidence="18">Lacks conserved residue(s) required for the propagation of feature annotation.</text>
</comment>
<dbReference type="EMBL" id="UYYG01001220">
    <property type="protein sequence ID" value="VDN60520.1"/>
    <property type="molecule type" value="Genomic_DNA"/>
</dbReference>
<comment type="similarity">
    <text evidence="16 18">Belongs to the ligand-gated ion channel (TC 1.A.9) family.</text>
</comment>
<evidence type="ECO:0000313" key="23">
    <source>
        <dbReference type="Proteomes" id="UP000274756"/>
    </source>
</evidence>
<dbReference type="Proteomes" id="UP000038040">
    <property type="component" value="Unplaced"/>
</dbReference>
<feature type="domain" description="Neurotransmitter-gated ion-channel ligand-binding" evidence="19">
    <location>
        <begin position="61"/>
        <end position="270"/>
    </location>
</feature>
<dbReference type="PROSITE" id="PS00236">
    <property type="entry name" value="NEUROTR_ION_CHANNEL"/>
    <property type="match status" value="1"/>
</dbReference>